<organism evidence="1 2">
    <name type="scientific">Caerostris darwini</name>
    <dbReference type="NCBI Taxonomy" id="1538125"/>
    <lineage>
        <taxon>Eukaryota</taxon>
        <taxon>Metazoa</taxon>
        <taxon>Ecdysozoa</taxon>
        <taxon>Arthropoda</taxon>
        <taxon>Chelicerata</taxon>
        <taxon>Arachnida</taxon>
        <taxon>Araneae</taxon>
        <taxon>Araneomorphae</taxon>
        <taxon>Entelegynae</taxon>
        <taxon>Araneoidea</taxon>
        <taxon>Araneidae</taxon>
        <taxon>Caerostris</taxon>
    </lineage>
</organism>
<evidence type="ECO:0008006" key="3">
    <source>
        <dbReference type="Google" id="ProtNLM"/>
    </source>
</evidence>
<accession>A0AAV4UQ87</accession>
<dbReference type="Proteomes" id="UP001054837">
    <property type="component" value="Unassembled WGS sequence"/>
</dbReference>
<evidence type="ECO:0000313" key="2">
    <source>
        <dbReference type="Proteomes" id="UP001054837"/>
    </source>
</evidence>
<sequence length="127" mass="14190">MFRFWTGAFGEHLFRLRKCPLETKPVIKGVVRKGAHHSLGYHPTSKKGQDIQTTGNNIVTAIANQKAVEGQILLMTPQPLKGRKKRWRGSYVIDGRRVPGRQAGIPGPIAHEIRALKDATAKKNMQQ</sequence>
<dbReference type="EMBL" id="BPLQ01011730">
    <property type="protein sequence ID" value="GIY59913.1"/>
    <property type="molecule type" value="Genomic_DNA"/>
</dbReference>
<name>A0AAV4UQ87_9ARAC</name>
<protein>
    <recommendedName>
        <fullName evidence="3">Ribosomal protein L2</fullName>
    </recommendedName>
</protein>
<dbReference type="AlphaFoldDB" id="A0AAV4UQ87"/>
<gene>
    <name evidence="1" type="ORF">CDAR_95811</name>
</gene>
<reference evidence="1 2" key="1">
    <citation type="submission" date="2021-06" db="EMBL/GenBank/DDBJ databases">
        <title>Caerostris darwini draft genome.</title>
        <authorList>
            <person name="Kono N."/>
            <person name="Arakawa K."/>
        </authorList>
    </citation>
    <scope>NUCLEOTIDE SEQUENCE [LARGE SCALE GENOMIC DNA]</scope>
</reference>
<evidence type="ECO:0000313" key="1">
    <source>
        <dbReference type="EMBL" id="GIY59913.1"/>
    </source>
</evidence>
<comment type="caution">
    <text evidence="1">The sequence shown here is derived from an EMBL/GenBank/DDBJ whole genome shotgun (WGS) entry which is preliminary data.</text>
</comment>
<proteinExistence type="predicted"/>
<keyword evidence="2" id="KW-1185">Reference proteome</keyword>